<dbReference type="EMBL" id="LT629785">
    <property type="protein sequence ID" value="SDU02855.1"/>
    <property type="molecule type" value="Genomic_DNA"/>
</dbReference>
<keyword evidence="5" id="KW-0067">ATP-binding</keyword>
<keyword evidence="2 6" id="KW-0808">Transferase</keyword>
<sequence>MPSIVTLTLSPALDCATSVAHLCPDKKLRCSEPAYAPGGGGINVARALRNLGGKALAIYPAGGPSGQHLSDLLLAEGVDCQPVSTQAWTRQCFNVDEQAHGQQYRFILPAASLSAAEQQQLLERLQALETLDYLVISGSQPDGLAADFLPRLLQLAREKGARSVLDSSGPALQQALQCGGLFLIKPSLSELGALAGEDISDPEQLARVAGQLVASGKCAVVMVSLGAQGGLLVSRDGIERIHAPIVRKVSTVGAGDSLLAGMLLQLASGASLSEAARYGVAAGSAAITVSGSGLCTLEDTQRLYSWLQQQPPQNA</sequence>
<dbReference type="CDD" id="cd01164">
    <property type="entry name" value="FruK_PfkB_like"/>
    <property type="match status" value="1"/>
</dbReference>
<evidence type="ECO:0000256" key="6">
    <source>
        <dbReference type="PIRNR" id="PIRNR000535"/>
    </source>
</evidence>
<keyword evidence="9" id="KW-1185">Reference proteome</keyword>
<evidence type="ECO:0000256" key="5">
    <source>
        <dbReference type="ARBA" id="ARBA00022840"/>
    </source>
</evidence>
<evidence type="ECO:0000256" key="1">
    <source>
        <dbReference type="ARBA" id="ARBA00010688"/>
    </source>
</evidence>
<dbReference type="InterPro" id="IPR017583">
    <property type="entry name" value="Tagatose/fructose_Pkinase"/>
</dbReference>
<dbReference type="GO" id="GO:0005829">
    <property type="term" value="C:cytosol"/>
    <property type="evidence" value="ECO:0007669"/>
    <property type="project" value="TreeGrafter"/>
</dbReference>
<dbReference type="RefSeq" id="WP_090193688.1">
    <property type="nucleotide sequence ID" value="NZ_LT629785.1"/>
</dbReference>
<dbReference type="NCBIfam" id="TIGR03168">
    <property type="entry name" value="1-PFK"/>
    <property type="match status" value="1"/>
</dbReference>
<dbReference type="PROSITE" id="PS00583">
    <property type="entry name" value="PFKB_KINASES_1"/>
    <property type="match status" value="1"/>
</dbReference>
<name>A0A1H2F6D4_9PSED</name>
<dbReference type="InterPro" id="IPR029056">
    <property type="entry name" value="Ribokinase-like"/>
</dbReference>
<evidence type="ECO:0000256" key="4">
    <source>
        <dbReference type="ARBA" id="ARBA00022777"/>
    </source>
</evidence>
<dbReference type="Pfam" id="PF00294">
    <property type="entry name" value="PfkB"/>
    <property type="match status" value="1"/>
</dbReference>
<dbReference type="PIRSF" id="PIRSF000535">
    <property type="entry name" value="1PFK/6PFK/LacC"/>
    <property type="match status" value="1"/>
</dbReference>
<dbReference type="OrthoDB" id="9801219at2"/>
<evidence type="ECO:0000313" key="9">
    <source>
        <dbReference type="Proteomes" id="UP000243232"/>
    </source>
</evidence>
<evidence type="ECO:0000256" key="3">
    <source>
        <dbReference type="ARBA" id="ARBA00022741"/>
    </source>
</evidence>
<dbReference type="AlphaFoldDB" id="A0A1H2F6D4"/>
<evidence type="ECO:0000313" key="8">
    <source>
        <dbReference type="EMBL" id="SDU02855.1"/>
    </source>
</evidence>
<dbReference type="InterPro" id="IPR002173">
    <property type="entry name" value="Carboh/pur_kinase_PfkB_CS"/>
</dbReference>
<dbReference type="STRING" id="364197.SAMN05216296_1356"/>
<dbReference type="GO" id="GO:0003872">
    <property type="term" value="F:6-phosphofructokinase activity"/>
    <property type="evidence" value="ECO:0007669"/>
    <property type="project" value="TreeGrafter"/>
</dbReference>
<evidence type="ECO:0000256" key="2">
    <source>
        <dbReference type="ARBA" id="ARBA00022679"/>
    </source>
</evidence>
<evidence type="ECO:0000259" key="7">
    <source>
        <dbReference type="Pfam" id="PF00294"/>
    </source>
</evidence>
<organism evidence="8 9">
    <name type="scientific">Pseudomonas pohangensis</name>
    <dbReference type="NCBI Taxonomy" id="364197"/>
    <lineage>
        <taxon>Bacteria</taxon>
        <taxon>Pseudomonadati</taxon>
        <taxon>Pseudomonadota</taxon>
        <taxon>Gammaproteobacteria</taxon>
        <taxon>Pseudomonadales</taxon>
        <taxon>Pseudomonadaceae</taxon>
        <taxon>Pseudomonas</taxon>
    </lineage>
</organism>
<dbReference type="PANTHER" id="PTHR46566:SF2">
    <property type="entry name" value="ATP-DEPENDENT 6-PHOSPHOFRUCTOKINASE ISOZYME 2"/>
    <property type="match status" value="1"/>
</dbReference>
<dbReference type="SUPFAM" id="SSF53613">
    <property type="entry name" value="Ribokinase-like"/>
    <property type="match status" value="1"/>
</dbReference>
<keyword evidence="3" id="KW-0547">Nucleotide-binding</keyword>
<reference evidence="9" key="1">
    <citation type="submission" date="2016-10" db="EMBL/GenBank/DDBJ databases">
        <authorList>
            <person name="Varghese N."/>
            <person name="Submissions S."/>
        </authorList>
    </citation>
    <scope>NUCLEOTIDE SEQUENCE [LARGE SCALE GENOMIC DNA]</scope>
    <source>
        <strain evidence="9">DSM 17875</strain>
    </source>
</reference>
<dbReference type="FunFam" id="3.40.1190.20:FF:000001">
    <property type="entry name" value="Phosphofructokinase"/>
    <property type="match status" value="1"/>
</dbReference>
<keyword evidence="4 8" id="KW-0418">Kinase</keyword>
<dbReference type="InterPro" id="IPR011611">
    <property type="entry name" value="PfkB_dom"/>
</dbReference>
<dbReference type="PANTHER" id="PTHR46566">
    <property type="entry name" value="1-PHOSPHOFRUCTOKINASE-RELATED"/>
    <property type="match status" value="1"/>
</dbReference>
<accession>A0A1H2F6D4</accession>
<dbReference type="Gene3D" id="3.40.1190.20">
    <property type="match status" value="1"/>
</dbReference>
<feature type="domain" description="Carbohydrate kinase PfkB" evidence="7">
    <location>
        <begin position="24"/>
        <end position="295"/>
    </location>
</feature>
<proteinExistence type="inferred from homology"/>
<protein>
    <recommendedName>
        <fullName evidence="6">Phosphofructokinase</fullName>
    </recommendedName>
</protein>
<dbReference type="GO" id="GO:0005524">
    <property type="term" value="F:ATP binding"/>
    <property type="evidence" value="ECO:0007669"/>
    <property type="project" value="UniProtKB-KW"/>
</dbReference>
<dbReference type="PROSITE" id="PS00584">
    <property type="entry name" value="PFKB_KINASES_2"/>
    <property type="match status" value="1"/>
</dbReference>
<gene>
    <name evidence="8" type="ORF">SAMN05216296_1356</name>
</gene>
<comment type="similarity">
    <text evidence="1 6">Belongs to the carbohydrate kinase PfkB family.</text>
</comment>
<dbReference type="Proteomes" id="UP000243232">
    <property type="component" value="Chromosome I"/>
</dbReference>